<dbReference type="SMART" id="SM00575">
    <property type="entry name" value="ZnF_PMZ"/>
    <property type="match status" value="1"/>
</dbReference>
<organism evidence="7 8">
    <name type="scientific">Brassica cretica</name>
    <name type="common">Mustard</name>
    <dbReference type="NCBI Taxonomy" id="69181"/>
    <lineage>
        <taxon>Eukaryota</taxon>
        <taxon>Viridiplantae</taxon>
        <taxon>Streptophyta</taxon>
        <taxon>Embryophyta</taxon>
        <taxon>Tracheophyta</taxon>
        <taxon>Spermatophyta</taxon>
        <taxon>Magnoliopsida</taxon>
        <taxon>eudicotyledons</taxon>
        <taxon>Gunneridae</taxon>
        <taxon>Pentapetalae</taxon>
        <taxon>rosids</taxon>
        <taxon>malvids</taxon>
        <taxon>Brassicales</taxon>
        <taxon>Brassicaceae</taxon>
        <taxon>Brassiceae</taxon>
        <taxon>Brassica</taxon>
    </lineage>
</organism>
<evidence type="ECO:0000259" key="6">
    <source>
        <dbReference type="PROSITE" id="PS50966"/>
    </source>
</evidence>
<sequence length="158" mass="17774">MVGEISSKLSGGFLLNKFEVTHKPTKYGFVVDLEKRTCSCLEFQMLGLPCRHAIAAASFRNIEYALFASQYLVKDTWSETVKGIILPVQNPEDINIPADILKVDLYPPKMKRTKGRPGIKRKLGASDYAEGPRKKKKLNKCSRCFKEGHKKTTCKPVP</sequence>
<keyword evidence="2 4" id="KW-0863">Zinc-finger</keyword>
<dbReference type="PROSITE" id="PS50966">
    <property type="entry name" value="ZF_SWIM"/>
    <property type="match status" value="1"/>
</dbReference>
<feature type="domain" description="SWIM-type" evidence="6">
    <location>
        <begin position="29"/>
        <end position="61"/>
    </location>
</feature>
<evidence type="ECO:0000256" key="4">
    <source>
        <dbReference type="PROSITE-ProRule" id="PRU00325"/>
    </source>
</evidence>
<feature type="compositionally biased region" description="Basic residues" evidence="5">
    <location>
        <begin position="113"/>
        <end position="123"/>
    </location>
</feature>
<evidence type="ECO:0000256" key="1">
    <source>
        <dbReference type="ARBA" id="ARBA00022723"/>
    </source>
</evidence>
<dbReference type="EMBL" id="QGKW02002005">
    <property type="protein sequence ID" value="KAF2543672.1"/>
    <property type="molecule type" value="Genomic_DNA"/>
</dbReference>
<dbReference type="Pfam" id="PF04434">
    <property type="entry name" value="SWIM"/>
    <property type="match status" value="1"/>
</dbReference>
<dbReference type="GO" id="GO:0008270">
    <property type="term" value="F:zinc ion binding"/>
    <property type="evidence" value="ECO:0007669"/>
    <property type="project" value="UniProtKB-KW"/>
</dbReference>
<dbReference type="PANTHER" id="PTHR31973">
    <property type="entry name" value="POLYPROTEIN, PUTATIVE-RELATED"/>
    <property type="match status" value="1"/>
</dbReference>
<dbReference type="AlphaFoldDB" id="A0A8S9GIT8"/>
<name>A0A8S9GIT8_BRACR</name>
<evidence type="ECO:0000313" key="8">
    <source>
        <dbReference type="Proteomes" id="UP000712281"/>
    </source>
</evidence>
<accession>A0A8S9GIT8</accession>
<dbReference type="InterPro" id="IPR006564">
    <property type="entry name" value="Znf_PMZ"/>
</dbReference>
<gene>
    <name evidence="7" type="ORF">F2Q68_00031683</name>
</gene>
<feature type="region of interest" description="Disordered" evidence="5">
    <location>
        <begin position="113"/>
        <end position="136"/>
    </location>
</feature>
<evidence type="ECO:0000256" key="5">
    <source>
        <dbReference type="SAM" id="MobiDB-lite"/>
    </source>
</evidence>
<evidence type="ECO:0000256" key="3">
    <source>
        <dbReference type="ARBA" id="ARBA00022833"/>
    </source>
</evidence>
<dbReference type="PANTHER" id="PTHR31973:SF187">
    <property type="entry name" value="MUTATOR TRANSPOSASE MUDRA PROTEIN"/>
    <property type="match status" value="1"/>
</dbReference>
<keyword evidence="3" id="KW-0862">Zinc</keyword>
<keyword evidence="1" id="KW-0479">Metal-binding</keyword>
<comment type="caution">
    <text evidence="7">The sequence shown here is derived from an EMBL/GenBank/DDBJ whole genome shotgun (WGS) entry which is preliminary data.</text>
</comment>
<dbReference type="Proteomes" id="UP000712281">
    <property type="component" value="Unassembled WGS sequence"/>
</dbReference>
<dbReference type="InterPro" id="IPR007527">
    <property type="entry name" value="Znf_SWIM"/>
</dbReference>
<proteinExistence type="predicted"/>
<evidence type="ECO:0000313" key="7">
    <source>
        <dbReference type="EMBL" id="KAF2543672.1"/>
    </source>
</evidence>
<protein>
    <recommendedName>
        <fullName evidence="6">SWIM-type domain-containing protein</fullName>
    </recommendedName>
</protein>
<reference evidence="7" key="1">
    <citation type="submission" date="2019-12" db="EMBL/GenBank/DDBJ databases">
        <title>Genome sequencing and annotation of Brassica cretica.</title>
        <authorList>
            <person name="Studholme D.J."/>
            <person name="Sarris P.F."/>
        </authorList>
    </citation>
    <scope>NUCLEOTIDE SEQUENCE</scope>
    <source>
        <strain evidence="7">PFS-001/15</strain>
        <tissue evidence="7">Leaf</tissue>
    </source>
</reference>
<evidence type="ECO:0000256" key="2">
    <source>
        <dbReference type="ARBA" id="ARBA00022771"/>
    </source>
</evidence>